<protein>
    <recommendedName>
        <fullName evidence="4">Viral protein U</fullName>
    </recommendedName>
</protein>
<keyword evidence="1" id="KW-0812">Transmembrane</keyword>
<evidence type="ECO:0000256" key="1">
    <source>
        <dbReference type="SAM" id="Phobius"/>
    </source>
</evidence>
<keyword evidence="3" id="KW-1185">Reference proteome</keyword>
<keyword evidence="1" id="KW-0472">Membrane</keyword>
<organism evidence="2 3">
    <name type="scientific">Salinicoccus roseus</name>
    <dbReference type="NCBI Taxonomy" id="45670"/>
    <lineage>
        <taxon>Bacteria</taxon>
        <taxon>Bacillati</taxon>
        <taxon>Bacillota</taxon>
        <taxon>Bacilli</taxon>
        <taxon>Bacillales</taxon>
        <taxon>Staphylococcaceae</taxon>
        <taxon>Salinicoccus</taxon>
    </lineage>
</organism>
<gene>
    <name evidence="2" type="ORF">F7P68_0011870</name>
</gene>
<evidence type="ECO:0008006" key="4">
    <source>
        <dbReference type="Google" id="ProtNLM"/>
    </source>
</evidence>
<keyword evidence="1" id="KW-1133">Transmembrane helix</keyword>
<feature type="transmembrane region" description="Helical" evidence="1">
    <location>
        <begin position="6"/>
        <end position="31"/>
    </location>
</feature>
<dbReference type="Proteomes" id="UP000527860">
    <property type="component" value="Unassembled WGS sequence"/>
</dbReference>
<evidence type="ECO:0000313" key="3">
    <source>
        <dbReference type="Proteomes" id="UP000527860"/>
    </source>
</evidence>
<evidence type="ECO:0000313" key="2">
    <source>
        <dbReference type="EMBL" id="MDB0581219.1"/>
    </source>
</evidence>
<name>A0ABT4YKK3_9STAP</name>
<dbReference type="GeneID" id="77846513"/>
<reference evidence="2 3" key="2">
    <citation type="submission" date="2022-12" db="EMBL/GenBank/DDBJ databases">
        <title>Genome analysis and biological profiling of marine Salinicoccus roseus MOSEL-ME25.</title>
        <authorList>
            <person name="Mirza F.T."/>
            <person name="Xie Y."/>
            <person name="Shinwari Z.K."/>
        </authorList>
    </citation>
    <scope>NUCLEOTIDE SEQUENCE [LARGE SCALE GENOMIC DNA]</scope>
    <source>
        <strain evidence="2 3">MOSEL-ME25</strain>
    </source>
</reference>
<comment type="caution">
    <text evidence="2">The sequence shown here is derived from an EMBL/GenBank/DDBJ whole genome shotgun (WGS) entry which is preliminary data.</text>
</comment>
<reference evidence="3" key="1">
    <citation type="submission" date="2020-04" db="EMBL/GenBank/DDBJ databases">
        <title>Genome analysis and biological profiling of marine Cellulosimicrobium funkei MOSEL-ME6.</title>
        <authorList>
            <person name="Tanveer F."/>
            <person name="Xie Y."/>
            <person name="Shinwari Z.K."/>
        </authorList>
    </citation>
    <scope>NUCLEOTIDE SEQUENCE [LARGE SCALE GENOMIC DNA]</scope>
    <source>
        <strain evidence="3">MOSEL-ME25</strain>
    </source>
</reference>
<dbReference type="RefSeq" id="WP_156964990.1">
    <property type="nucleotide sequence ID" value="NZ_JABEVU030000001.1"/>
</dbReference>
<proteinExistence type="predicted"/>
<dbReference type="EMBL" id="JABEVU030000001">
    <property type="protein sequence ID" value="MDB0581219.1"/>
    <property type="molecule type" value="Genomic_DNA"/>
</dbReference>
<sequence>MTLLGILIYLAAALVIIVCVSMEIDIIRGWLKERRQKQMVREVIENLREKNSEEN</sequence>
<accession>A0ABT4YKK3</accession>